<dbReference type="InterPro" id="IPR025476">
    <property type="entry name" value="Helitron_helicase-like"/>
</dbReference>
<evidence type="ECO:0000313" key="6">
    <source>
        <dbReference type="Proteomes" id="UP001165121"/>
    </source>
</evidence>
<dbReference type="OrthoDB" id="105827at2759"/>
<dbReference type="PANTHER" id="PTHR10492:SF57">
    <property type="entry name" value="ATP-DEPENDENT DNA HELICASE"/>
    <property type="match status" value="1"/>
</dbReference>
<dbReference type="GO" id="GO:0000723">
    <property type="term" value="P:telomere maintenance"/>
    <property type="evidence" value="ECO:0007669"/>
    <property type="project" value="InterPro"/>
</dbReference>
<evidence type="ECO:0000256" key="1">
    <source>
        <dbReference type="RuleBase" id="RU363044"/>
    </source>
</evidence>
<dbReference type="Pfam" id="PF14214">
    <property type="entry name" value="Helitron_like_N"/>
    <property type="match status" value="1"/>
</dbReference>
<comment type="caution">
    <text evidence="5">The sequence shown here is derived from an EMBL/GenBank/DDBJ whole genome shotgun (WGS) entry which is preliminary data.</text>
</comment>
<accession>A0A9W6Y0Q3</accession>
<dbReference type="GO" id="GO:0005524">
    <property type="term" value="F:ATP binding"/>
    <property type="evidence" value="ECO:0007669"/>
    <property type="project" value="UniProtKB-KW"/>
</dbReference>
<evidence type="ECO:0000259" key="2">
    <source>
        <dbReference type="Pfam" id="PF05970"/>
    </source>
</evidence>
<keyword evidence="1" id="KW-0227">DNA damage</keyword>
<keyword evidence="1" id="KW-0067">ATP-binding</keyword>
<evidence type="ECO:0000259" key="4">
    <source>
        <dbReference type="Pfam" id="PF21530"/>
    </source>
</evidence>
<feature type="domain" description="DNA helicase Pif1-like 2B" evidence="4">
    <location>
        <begin position="767"/>
        <end position="813"/>
    </location>
</feature>
<dbReference type="Proteomes" id="UP001165121">
    <property type="component" value="Unassembled WGS sequence"/>
</dbReference>
<sequence>MMVGRNPFPQQFLSFGQKLREDLARGMQVKDIRYVLHSKPSELRTYNLPTVSEVGVAMFEDGNLTRPRDLYVEAKDHSLLWLFEPDEKYDPQHPLLFPYGDLGWTYTDKVDNQAALHLGGRLFQQWDVDQDATCEQEQLRWVVKNQKKLRAELYHGISDALLNEETITLDEGEVLVSEYDRATGTLVHPDRGSRCEDYLNQVGKRIVLPDSHSGSPRNMYKHYQESMAIVREYGKPDAFITMTCNPKWVEIIVLLPDDQTAQDRPDIVARVWQLKIKAKLADLDEGLLGRLEARIYVVEFEKRDLPHAHIVIIVDEEDKPHTREIMDKLVSTEVPDKEVTPSSAATHSGFLENDQEWIACVSEASAFRMPIQLRQLFTTLLVYSQVSDVRGLWNRFYDELARDFAYKYRNLEGQNKDAMIMFHTLKSLNDLLQISGQDVAGFDQPQLSDYPTLVLDSILENNLIRRELEEYVHSVLQDVNDHMDEHNEGQRAIYDLVLGAVHNPQRGENLFFIGGPGGTGKSTLLKHILASERLSGKIAIAVPSGGIAALLLMGGRTAHSTFKIPLKLDEKSVCSIHNPSKLKKFFQEASLIIWDEAPMTHRHAFKAVDRSLRDVLNNDEDPFGGKTEVLSGDFRQILPVVVRGTPAETIDACQKSSDLWSHFRQVHLTTMLIDDPPEQEVDEEEVITPGASPSGLKRLIDVIYPDVNNQAIATDEYLATRTILTTTNVMVHRINDAVAARLDGGAHEYRSFDKLQDDDDWNFFEPEILNSVNINGIPPHKLTLKKGAPIMLMRNLNPDLGLCNRTQLQVMELKPNLIHANTMTVERRGQDVLIPRIVFISDGNDASFPYQLRRK</sequence>
<comment type="cofactor">
    <cofactor evidence="1">
        <name>Mg(2+)</name>
        <dbReference type="ChEBI" id="CHEBI:18420"/>
    </cofactor>
</comment>
<dbReference type="GO" id="GO:0043139">
    <property type="term" value="F:5'-3' DNA helicase activity"/>
    <property type="evidence" value="ECO:0007669"/>
    <property type="project" value="UniProtKB-EC"/>
</dbReference>
<dbReference type="Pfam" id="PF21530">
    <property type="entry name" value="Pif1_2B_dom"/>
    <property type="match status" value="1"/>
</dbReference>
<comment type="similarity">
    <text evidence="1">Belongs to the helicase family.</text>
</comment>
<dbReference type="GO" id="GO:0016787">
    <property type="term" value="F:hydrolase activity"/>
    <property type="evidence" value="ECO:0007669"/>
    <property type="project" value="UniProtKB-KW"/>
</dbReference>
<dbReference type="InterPro" id="IPR049163">
    <property type="entry name" value="Pif1-like_2B_dom"/>
</dbReference>
<dbReference type="PANTHER" id="PTHR10492">
    <property type="match status" value="1"/>
</dbReference>
<dbReference type="InterPro" id="IPR010285">
    <property type="entry name" value="DNA_helicase_pif1-like_DEAD"/>
</dbReference>
<reference evidence="5" key="1">
    <citation type="submission" date="2023-04" db="EMBL/GenBank/DDBJ databases">
        <title>Phytophthora fragariaefolia NBRC 109709.</title>
        <authorList>
            <person name="Ichikawa N."/>
            <person name="Sato H."/>
            <person name="Tonouchi N."/>
        </authorList>
    </citation>
    <scope>NUCLEOTIDE SEQUENCE</scope>
    <source>
        <strain evidence="5">NBRC 109709</strain>
    </source>
</reference>
<dbReference type="GO" id="GO:0006310">
    <property type="term" value="P:DNA recombination"/>
    <property type="evidence" value="ECO:0007669"/>
    <property type="project" value="UniProtKB-KW"/>
</dbReference>
<dbReference type="GO" id="GO:0006281">
    <property type="term" value="P:DNA repair"/>
    <property type="evidence" value="ECO:0007669"/>
    <property type="project" value="UniProtKB-KW"/>
</dbReference>
<dbReference type="SUPFAM" id="SSF52540">
    <property type="entry name" value="P-loop containing nucleoside triphosphate hydrolases"/>
    <property type="match status" value="2"/>
</dbReference>
<keyword evidence="1" id="KW-0233">DNA recombination</keyword>
<keyword evidence="1" id="KW-0347">Helicase</keyword>
<dbReference type="InterPro" id="IPR027417">
    <property type="entry name" value="P-loop_NTPase"/>
</dbReference>
<protein>
    <recommendedName>
        <fullName evidence="1">ATP-dependent DNA helicase</fullName>
        <ecNumber evidence="1">5.6.2.3</ecNumber>
    </recommendedName>
</protein>
<dbReference type="Pfam" id="PF05970">
    <property type="entry name" value="PIF1"/>
    <property type="match status" value="1"/>
</dbReference>
<dbReference type="EMBL" id="BSXT01002554">
    <property type="protein sequence ID" value="GMF49612.1"/>
    <property type="molecule type" value="Genomic_DNA"/>
</dbReference>
<dbReference type="Gene3D" id="3.40.50.300">
    <property type="entry name" value="P-loop containing nucleotide triphosphate hydrolases"/>
    <property type="match status" value="1"/>
</dbReference>
<feature type="domain" description="Helitron helicase-like" evidence="3">
    <location>
        <begin position="111"/>
        <end position="312"/>
    </location>
</feature>
<feature type="domain" description="DNA helicase Pif1-like DEAD-box helicase" evidence="2">
    <location>
        <begin position="487"/>
        <end position="672"/>
    </location>
</feature>
<keyword evidence="6" id="KW-1185">Reference proteome</keyword>
<evidence type="ECO:0000259" key="3">
    <source>
        <dbReference type="Pfam" id="PF14214"/>
    </source>
</evidence>
<keyword evidence="1" id="KW-0234">DNA repair</keyword>
<proteinExistence type="inferred from homology"/>
<gene>
    <name evidence="5" type="ORF">Pfra01_001963600</name>
</gene>
<evidence type="ECO:0000313" key="5">
    <source>
        <dbReference type="EMBL" id="GMF49612.1"/>
    </source>
</evidence>
<dbReference type="AlphaFoldDB" id="A0A9W6Y0Q3"/>
<name>A0A9W6Y0Q3_9STRA</name>
<comment type="catalytic activity">
    <reaction evidence="1">
        <text>ATP + H2O = ADP + phosphate + H(+)</text>
        <dbReference type="Rhea" id="RHEA:13065"/>
        <dbReference type="ChEBI" id="CHEBI:15377"/>
        <dbReference type="ChEBI" id="CHEBI:15378"/>
        <dbReference type="ChEBI" id="CHEBI:30616"/>
        <dbReference type="ChEBI" id="CHEBI:43474"/>
        <dbReference type="ChEBI" id="CHEBI:456216"/>
        <dbReference type="EC" id="5.6.2.3"/>
    </reaction>
</comment>
<keyword evidence="1" id="KW-0378">Hydrolase</keyword>
<keyword evidence="1" id="KW-0547">Nucleotide-binding</keyword>
<dbReference type="EC" id="5.6.2.3" evidence="1"/>
<organism evidence="5 6">
    <name type="scientific">Phytophthora fragariaefolia</name>
    <dbReference type="NCBI Taxonomy" id="1490495"/>
    <lineage>
        <taxon>Eukaryota</taxon>
        <taxon>Sar</taxon>
        <taxon>Stramenopiles</taxon>
        <taxon>Oomycota</taxon>
        <taxon>Peronosporomycetes</taxon>
        <taxon>Peronosporales</taxon>
        <taxon>Peronosporaceae</taxon>
        <taxon>Phytophthora</taxon>
    </lineage>
</organism>